<feature type="domain" description="Mycoplasma immunoglobulin binding protein M2" evidence="1">
    <location>
        <begin position="1"/>
        <end position="129"/>
    </location>
</feature>
<dbReference type="AlphaFoldDB" id="A0A3B0PSI3"/>
<dbReference type="InterPro" id="IPR058860">
    <property type="entry name" value="MIB_M2"/>
</dbReference>
<protein>
    <recommendedName>
        <fullName evidence="1">Mycoplasma immunoglobulin binding protein M2 domain-containing protein</fullName>
    </recommendedName>
</protein>
<organism evidence="2 3">
    <name type="scientific">Mycoplasmopsis edwardii</name>
    <dbReference type="NCBI Taxonomy" id="53558"/>
    <lineage>
        <taxon>Bacteria</taxon>
        <taxon>Bacillati</taxon>
        <taxon>Mycoplasmatota</taxon>
        <taxon>Mycoplasmoidales</taxon>
        <taxon>Metamycoplasmataceae</taxon>
        <taxon>Mycoplasmopsis</taxon>
    </lineage>
</organism>
<keyword evidence="3" id="KW-1185">Reference proteome</keyword>
<reference evidence="3" key="1">
    <citation type="submission" date="2018-06" db="EMBL/GenBank/DDBJ databases">
        <authorList>
            <consortium name="Pathogen Informatics"/>
        </authorList>
    </citation>
    <scope>NUCLEOTIDE SEQUENCE [LARGE SCALE GENOMIC DNA]</scope>
    <source>
        <strain evidence="3">NCTC10132</strain>
    </source>
</reference>
<evidence type="ECO:0000259" key="1">
    <source>
        <dbReference type="Pfam" id="PF26364"/>
    </source>
</evidence>
<dbReference type="Pfam" id="PF26364">
    <property type="entry name" value="MIB_M2"/>
    <property type="match status" value="1"/>
</dbReference>
<dbReference type="EMBL" id="LS991951">
    <property type="protein sequence ID" value="SYV97585.1"/>
    <property type="molecule type" value="Genomic_DNA"/>
</dbReference>
<sequence length="144" mass="16537">MKSLRNLQFHDIEKPSNKPRKLRRLVLHNSKSSFEIDTDELNNANFEVLDRNPMSIPKSYITFSNGSVTKDLKITSKNGVSKLNSSGLSNLSILINYSNGRFNSNTTFKVPYQDIELINQLRNLGYRVQEINPSQEDEDDIYIP</sequence>
<name>A0A3B0PSI3_9BACT</name>
<evidence type="ECO:0000313" key="3">
    <source>
        <dbReference type="Proteomes" id="UP000257559"/>
    </source>
</evidence>
<gene>
    <name evidence="2" type="ORF">NCTC10132_00951</name>
</gene>
<accession>A0A3B0PSI3</accession>
<evidence type="ECO:0000313" key="2">
    <source>
        <dbReference type="EMBL" id="SYV97585.1"/>
    </source>
</evidence>
<proteinExistence type="predicted"/>
<dbReference type="Proteomes" id="UP000257559">
    <property type="component" value="Chromosome"/>
</dbReference>
<dbReference type="KEGG" id="medw:NCTC10132_00951"/>